<keyword evidence="4" id="KW-1185">Reference proteome</keyword>
<organism evidence="3 4">
    <name type="scientific">Apiotrichum porosum</name>
    <dbReference type="NCBI Taxonomy" id="105984"/>
    <lineage>
        <taxon>Eukaryota</taxon>
        <taxon>Fungi</taxon>
        <taxon>Dikarya</taxon>
        <taxon>Basidiomycota</taxon>
        <taxon>Agaricomycotina</taxon>
        <taxon>Tremellomycetes</taxon>
        <taxon>Trichosporonales</taxon>
        <taxon>Trichosporonaceae</taxon>
        <taxon>Apiotrichum</taxon>
    </lineage>
</organism>
<dbReference type="Pfam" id="PF07859">
    <property type="entry name" value="Abhydrolase_3"/>
    <property type="match status" value="1"/>
</dbReference>
<proteinExistence type="predicted"/>
<accession>A0A427XT82</accession>
<dbReference type="AlphaFoldDB" id="A0A427XT82"/>
<keyword evidence="1" id="KW-0378">Hydrolase</keyword>
<dbReference type="GO" id="GO:0016787">
    <property type="term" value="F:hydrolase activity"/>
    <property type="evidence" value="ECO:0007669"/>
    <property type="project" value="UniProtKB-KW"/>
</dbReference>
<dbReference type="InterPro" id="IPR050300">
    <property type="entry name" value="GDXG_lipolytic_enzyme"/>
</dbReference>
<evidence type="ECO:0000313" key="4">
    <source>
        <dbReference type="Proteomes" id="UP000279236"/>
    </source>
</evidence>
<protein>
    <recommendedName>
        <fullName evidence="2">Alpha/beta hydrolase fold-3 domain-containing protein</fullName>
    </recommendedName>
</protein>
<dbReference type="InterPro" id="IPR013094">
    <property type="entry name" value="AB_hydrolase_3"/>
</dbReference>
<dbReference type="STRING" id="105984.A0A427XT82"/>
<dbReference type="OrthoDB" id="408631at2759"/>
<dbReference type="Proteomes" id="UP000279236">
    <property type="component" value="Unassembled WGS sequence"/>
</dbReference>
<feature type="domain" description="Alpha/beta hydrolase fold-3" evidence="2">
    <location>
        <begin position="49"/>
        <end position="300"/>
    </location>
</feature>
<gene>
    <name evidence="3" type="ORF">EHS24_008229</name>
</gene>
<dbReference type="GeneID" id="39592772"/>
<dbReference type="InterPro" id="IPR029058">
    <property type="entry name" value="AB_hydrolase_fold"/>
</dbReference>
<dbReference type="EMBL" id="RSCE01000006">
    <property type="protein sequence ID" value="RSH82025.1"/>
    <property type="molecule type" value="Genomic_DNA"/>
</dbReference>
<reference evidence="3 4" key="1">
    <citation type="submission" date="2018-11" db="EMBL/GenBank/DDBJ databases">
        <title>Genome sequence of Apiotrichum porosum DSM 27194.</title>
        <authorList>
            <person name="Aliyu H."/>
            <person name="Gorte O."/>
            <person name="Ochsenreither K."/>
        </authorList>
    </citation>
    <scope>NUCLEOTIDE SEQUENCE [LARGE SCALE GENOMIC DNA]</scope>
    <source>
        <strain evidence="3 4">DSM 27194</strain>
    </source>
</reference>
<comment type="caution">
    <text evidence="3">The sequence shown here is derived from an EMBL/GenBank/DDBJ whole genome shotgun (WGS) entry which is preliminary data.</text>
</comment>
<dbReference type="RefSeq" id="XP_028476480.1">
    <property type="nucleotide sequence ID" value="XM_028623547.1"/>
</dbReference>
<evidence type="ECO:0000256" key="1">
    <source>
        <dbReference type="ARBA" id="ARBA00022801"/>
    </source>
</evidence>
<name>A0A427XT82_9TREE</name>
<dbReference type="PANTHER" id="PTHR48081">
    <property type="entry name" value="AB HYDROLASE SUPERFAMILY PROTEIN C4A8.06C"/>
    <property type="match status" value="1"/>
</dbReference>
<evidence type="ECO:0000313" key="3">
    <source>
        <dbReference type="EMBL" id="RSH82025.1"/>
    </source>
</evidence>
<evidence type="ECO:0000259" key="2">
    <source>
        <dbReference type="Pfam" id="PF07859"/>
    </source>
</evidence>
<dbReference type="SUPFAM" id="SSF53474">
    <property type="entry name" value="alpha/beta-Hydrolases"/>
    <property type="match status" value="1"/>
</dbReference>
<sequence length="335" mass="36211">MAALDPVDRAFPPDLRVCFKPLEGVQNGGCYLDVYAPEQAEGKPVPLALYLHGGAYIMGASSSIPYRQVRWLRERGVAVASIEYRMLPHVAMPEIREDVIDAYRFVQDGLNEALAKQSWSIDPTRVSGWGASAGGAAVILFAADVIANNLPPLRAIVPVYPVADFLTWGRQRPRADWDALCKSNPAVGEAQQFLLDNECITGQLWVPEGAPRDPLLAAREVYAGGAMQNDLLITLLIGDPPFAPSDSPLGVLSKDFPPTFVVVATADDLIPPSQSYAVVDKLKELGVDAVAGEAIGMGHGPAEVHQSNGPWPEGVTWWETAMEPSLQFVLKYLKA</sequence>
<dbReference type="Gene3D" id="3.40.50.1820">
    <property type="entry name" value="alpha/beta hydrolase"/>
    <property type="match status" value="1"/>
</dbReference>